<evidence type="ECO:0000313" key="2">
    <source>
        <dbReference type="EMBL" id="QAY74317.1"/>
    </source>
</evidence>
<reference evidence="2 3" key="1">
    <citation type="submission" date="2019-01" db="EMBL/GenBank/DDBJ databases">
        <title>Genome sequencing of strain FW100M-8.</title>
        <authorList>
            <person name="Heo J."/>
            <person name="Kim S.-J."/>
            <person name="Kim J.-S."/>
            <person name="Hong S.-B."/>
            <person name="Kwon S.-W."/>
        </authorList>
    </citation>
    <scope>NUCLEOTIDE SEQUENCE [LARGE SCALE GENOMIC DNA]</scope>
    <source>
        <strain evidence="2 3">FW100M-8</strain>
    </source>
</reference>
<evidence type="ECO:0000259" key="1">
    <source>
        <dbReference type="Pfam" id="PF02464"/>
    </source>
</evidence>
<dbReference type="AlphaFoldDB" id="A0A4P6FK07"/>
<dbReference type="OrthoDB" id="1253990at2"/>
<accession>A0A4P6FK07</accession>
<evidence type="ECO:0000313" key="3">
    <source>
        <dbReference type="Proteomes" id="UP000291259"/>
    </source>
</evidence>
<dbReference type="InterPro" id="IPR008136">
    <property type="entry name" value="CinA_C"/>
</dbReference>
<dbReference type="SUPFAM" id="SSF142433">
    <property type="entry name" value="CinA-like"/>
    <property type="match status" value="1"/>
</dbReference>
<proteinExistence type="predicted"/>
<name>A0A4P6FK07_9MICO</name>
<gene>
    <name evidence="2" type="ORF">ET445_14285</name>
</gene>
<dbReference type="KEGG" id="agf:ET445_14285"/>
<dbReference type="EMBL" id="CP035491">
    <property type="protein sequence ID" value="QAY74317.1"/>
    <property type="molecule type" value="Genomic_DNA"/>
</dbReference>
<feature type="domain" description="CinA C-terminal" evidence="1">
    <location>
        <begin position="15"/>
        <end position="168"/>
    </location>
</feature>
<sequence length="171" mass="17112">MSRADADAAADLHVLAAALVGRLAERRLTLAVAESLTGGLVAATIVGVPGASEVLNGGIVAYATPLKRDLLGVDAALLAERGAVDAEVARQMADGVRRACAVDGRPADVGLATTGVAGPDPQDGHAPGTVHVAVRVGEASEAVELSLVGGRAEIREAAVRAVISLCLRVVD</sequence>
<protein>
    <submittedName>
        <fullName evidence="2">CinA family protein</fullName>
    </submittedName>
</protein>
<dbReference type="RefSeq" id="WP_129191862.1">
    <property type="nucleotide sequence ID" value="NZ_CP035491.1"/>
</dbReference>
<dbReference type="Gene3D" id="3.90.950.20">
    <property type="entry name" value="CinA-like"/>
    <property type="match status" value="1"/>
</dbReference>
<dbReference type="Proteomes" id="UP000291259">
    <property type="component" value="Chromosome"/>
</dbReference>
<dbReference type="Pfam" id="PF02464">
    <property type="entry name" value="CinA"/>
    <property type="match status" value="1"/>
</dbReference>
<organism evidence="2 3">
    <name type="scientific">Agromyces protaetiae</name>
    <dbReference type="NCBI Taxonomy" id="2509455"/>
    <lineage>
        <taxon>Bacteria</taxon>
        <taxon>Bacillati</taxon>
        <taxon>Actinomycetota</taxon>
        <taxon>Actinomycetes</taxon>
        <taxon>Micrococcales</taxon>
        <taxon>Microbacteriaceae</taxon>
        <taxon>Agromyces</taxon>
    </lineage>
</organism>
<keyword evidence="3" id="KW-1185">Reference proteome</keyword>
<dbReference type="NCBIfam" id="TIGR00199">
    <property type="entry name" value="PncC_domain"/>
    <property type="match status" value="1"/>
</dbReference>
<dbReference type="InterPro" id="IPR036653">
    <property type="entry name" value="CinA-like_C"/>
</dbReference>